<evidence type="ECO:0000259" key="1">
    <source>
        <dbReference type="Pfam" id="PF03050"/>
    </source>
</evidence>
<dbReference type="HOGENOM" id="CLU_757892_0_0_0"/>
<keyword evidence="3" id="KW-1185">Reference proteome</keyword>
<dbReference type="InterPro" id="IPR004291">
    <property type="entry name" value="Transposase_IS66_central"/>
</dbReference>
<evidence type="ECO:0000313" key="2">
    <source>
        <dbReference type="EMBL" id="BAJ63263.1"/>
    </source>
</evidence>
<accession>E8N499</accession>
<dbReference type="Proteomes" id="UP000008922">
    <property type="component" value="Chromosome"/>
</dbReference>
<dbReference type="EMBL" id="AP012029">
    <property type="protein sequence ID" value="BAJ63263.1"/>
    <property type="molecule type" value="Genomic_DNA"/>
</dbReference>
<dbReference type="OrthoDB" id="170086at2"/>
<organism evidence="2 3">
    <name type="scientific">Anaerolinea thermophila (strain DSM 14523 / JCM 11388 / NBRC 100420 / UNI-1)</name>
    <dbReference type="NCBI Taxonomy" id="926569"/>
    <lineage>
        <taxon>Bacteria</taxon>
        <taxon>Bacillati</taxon>
        <taxon>Chloroflexota</taxon>
        <taxon>Anaerolineae</taxon>
        <taxon>Anaerolineales</taxon>
        <taxon>Anaerolineaceae</taxon>
        <taxon>Anaerolinea</taxon>
    </lineage>
</organism>
<name>E8N499_ANATU</name>
<dbReference type="Pfam" id="PF03050">
    <property type="entry name" value="DDE_Tnp_IS66"/>
    <property type="match status" value="1"/>
</dbReference>
<dbReference type="InParanoid" id="E8N499"/>
<feature type="domain" description="Transposase IS66 central" evidence="1">
    <location>
        <begin position="182"/>
        <end position="311"/>
    </location>
</feature>
<reference evidence="2 3" key="1">
    <citation type="submission" date="2010-12" db="EMBL/GenBank/DDBJ databases">
        <title>Whole genome sequence of Anaerolinea thermophila UNI-1.</title>
        <authorList>
            <person name="Narita-Yamada S."/>
            <person name="Kishi E."/>
            <person name="Watanabe Y."/>
            <person name="Takasaki K."/>
            <person name="Ankai A."/>
            <person name="Oguchi A."/>
            <person name="Fukui S."/>
            <person name="Takahashi M."/>
            <person name="Yashiro I."/>
            <person name="Hosoyama A."/>
            <person name="Sekiguchi Y."/>
            <person name="Hanada S."/>
            <person name="Fujita N."/>
        </authorList>
    </citation>
    <scope>NUCLEOTIDE SEQUENCE [LARGE SCALE GENOMIC DNA]</scope>
    <source>
        <strain evidence="3">DSM 14523 / JCM 11388 / NBRC 100420 / UNI-1</strain>
    </source>
</reference>
<dbReference type="eggNOG" id="COG3464">
    <property type="taxonomic scope" value="Bacteria"/>
</dbReference>
<protein>
    <submittedName>
        <fullName evidence="2">Transposase</fullName>
    </submittedName>
</protein>
<dbReference type="KEGG" id="atm:ANT_12290"/>
<proteinExistence type="predicted"/>
<gene>
    <name evidence="2" type="ordered locus">ANT_12290</name>
</gene>
<evidence type="ECO:0000313" key="3">
    <source>
        <dbReference type="Proteomes" id="UP000008922"/>
    </source>
</evidence>
<dbReference type="RefSeq" id="WP_013559651.1">
    <property type="nucleotide sequence ID" value="NC_014960.1"/>
</dbReference>
<dbReference type="AlphaFoldDB" id="E8N499"/>
<sequence>MKNILQLPQVKRKKPVRPKRCPYCQGETFQRWGVEKRRIEDVKVRHVEVVRYRCTRCRRTFRDYPEGVGNGQHSERLKKLSVILWSLGLSYRRVAGVLRIFGLRLSHMSGWRHVQAEGEKLMGELKWKSVRVVGVDGAWVGGKGVMVAVDLGDGSLLEVAEVDEKDSRALFTWLKRLKERHDIGAIVSDDLAIYKQLTDELEIGHQVCQFHVRRWVKPALKGLQAELDPAWQGVLEKVEEILRDLPWHGDRLLHRLWKSLPGRSTPPEGKRTPLEKLRDLILRLSRDWQRYVAFYADAGIPWTHHRTEQRIGRLRIQNHRRVAPRKHGCLSVLGMSPPVIPSSPPVFSLPSFFRKFAHQFVTVSE</sequence>